<protein>
    <submittedName>
        <fullName evidence="5">2-dehydro-3-deoxygluconokinase</fullName>
        <ecNumber evidence="5">2.7.1.45</ecNumber>
    </submittedName>
</protein>
<keyword evidence="6" id="KW-1185">Reference proteome</keyword>
<dbReference type="RefSeq" id="WP_183204692.1">
    <property type="nucleotide sequence ID" value="NZ_BAAAER010000007.1"/>
</dbReference>
<evidence type="ECO:0000256" key="2">
    <source>
        <dbReference type="ARBA" id="ARBA00022679"/>
    </source>
</evidence>
<name>A0A7W6JEG6_9CAUL</name>
<dbReference type="GO" id="GO:0042840">
    <property type="term" value="P:D-glucuronate catabolic process"/>
    <property type="evidence" value="ECO:0007669"/>
    <property type="project" value="TreeGrafter"/>
</dbReference>
<dbReference type="GO" id="GO:0019698">
    <property type="term" value="P:D-galacturonate catabolic process"/>
    <property type="evidence" value="ECO:0007669"/>
    <property type="project" value="TreeGrafter"/>
</dbReference>
<reference evidence="5 6" key="1">
    <citation type="submission" date="2020-08" db="EMBL/GenBank/DDBJ databases">
        <title>Genomic Encyclopedia of Type Strains, Phase IV (KMG-IV): sequencing the most valuable type-strain genomes for metagenomic binning, comparative biology and taxonomic classification.</title>
        <authorList>
            <person name="Goeker M."/>
        </authorList>
    </citation>
    <scope>NUCLEOTIDE SEQUENCE [LARGE SCALE GENOMIC DNA]</scope>
    <source>
        <strain evidence="5 6">DSM 23960</strain>
    </source>
</reference>
<dbReference type="GO" id="GO:0008673">
    <property type="term" value="F:2-dehydro-3-deoxygluconokinase activity"/>
    <property type="evidence" value="ECO:0007669"/>
    <property type="project" value="UniProtKB-EC"/>
</dbReference>
<dbReference type="InterPro" id="IPR011611">
    <property type="entry name" value="PfkB_dom"/>
</dbReference>
<dbReference type="SUPFAM" id="SSF53613">
    <property type="entry name" value="Ribokinase-like"/>
    <property type="match status" value="1"/>
</dbReference>
<evidence type="ECO:0000256" key="3">
    <source>
        <dbReference type="ARBA" id="ARBA00022777"/>
    </source>
</evidence>
<dbReference type="GO" id="GO:0006974">
    <property type="term" value="P:DNA damage response"/>
    <property type="evidence" value="ECO:0007669"/>
    <property type="project" value="TreeGrafter"/>
</dbReference>
<dbReference type="InterPro" id="IPR050306">
    <property type="entry name" value="PfkB_Carbo_kinase"/>
</dbReference>
<dbReference type="AlphaFoldDB" id="A0A7W6JEG6"/>
<sequence length="295" mass="31877">MKIVSFGECMLELSRSADGEAKLRFGGDTFNTALYLARLGVKVRYATALGADVWSQEMKAAWAEEGVDLDLVLTDPHRLPGLYAIRTGAAGERTFSYWRETSAARNFFRLPGSEQALAAMAEADLLYVSGISLSLFDDADRAQLQAVARTVRDRGGDVAFDPNYRPRNWASADEARRVIADFAPLVTVALPTFEDEAALHGDATPEATAERWRSHGAREVVVKLGPDGALLADDSGLHHIATAPVDPVDTTGAGDSFNAGYLHARLSRQDAPSAVRAGHALARRVIRYPGAIIPR</sequence>
<dbReference type="Gene3D" id="3.40.1190.20">
    <property type="match status" value="1"/>
</dbReference>
<comment type="caution">
    <text evidence="5">The sequence shown here is derived from an EMBL/GenBank/DDBJ whole genome shotgun (WGS) entry which is preliminary data.</text>
</comment>
<gene>
    <name evidence="5" type="ORF">GGR12_002482</name>
</gene>
<dbReference type="EC" id="2.7.1.45" evidence="5"/>
<dbReference type="GO" id="GO:0005829">
    <property type="term" value="C:cytosol"/>
    <property type="evidence" value="ECO:0007669"/>
    <property type="project" value="TreeGrafter"/>
</dbReference>
<dbReference type="PANTHER" id="PTHR43085:SF15">
    <property type="entry name" value="2-DEHYDRO-3-DEOXYGLUCONOKINASE"/>
    <property type="match status" value="1"/>
</dbReference>
<proteinExistence type="inferred from homology"/>
<evidence type="ECO:0000259" key="4">
    <source>
        <dbReference type="Pfam" id="PF00294"/>
    </source>
</evidence>
<keyword evidence="3 5" id="KW-0418">Kinase</keyword>
<comment type="similarity">
    <text evidence="1">Belongs to the carbohydrate kinase PfkB family.</text>
</comment>
<dbReference type="PANTHER" id="PTHR43085">
    <property type="entry name" value="HEXOKINASE FAMILY MEMBER"/>
    <property type="match status" value="1"/>
</dbReference>
<dbReference type="EMBL" id="JACIDM010000002">
    <property type="protein sequence ID" value="MBB4083616.1"/>
    <property type="molecule type" value="Genomic_DNA"/>
</dbReference>
<evidence type="ECO:0000256" key="1">
    <source>
        <dbReference type="ARBA" id="ARBA00010688"/>
    </source>
</evidence>
<dbReference type="Pfam" id="PF00294">
    <property type="entry name" value="PfkB"/>
    <property type="match status" value="1"/>
</dbReference>
<organism evidence="5 6">
    <name type="scientific">Brevundimonas lenta</name>
    <dbReference type="NCBI Taxonomy" id="424796"/>
    <lineage>
        <taxon>Bacteria</taxon>
        <taxon>Pseudomonadati</taxon>
        <taxon>Pseudomonadota</taxon>
        <taxon>Alphaproteobacteria</taxon>
        <taxon>Caulobacterales</taxon>
        <taxon>Caulobacteraceae</taxon>
        <taxon>Brevundimonas</taxon>
    </lineage>
</organism>
<dbReference type="CDD" id="cd01166">
    <property type="entry name" value="KdgK"/>
    <property type="match status" value="1"/>
</dbReference>
<feature type="domain" description="Carbohydrate kinase PfkB" evidence="4">
    <location>
        <begin position="2"/>
        <end position="293"/>
    </location>
</feature>
<dbReference type="Proteomes" id="UP000529946">
    <property type="component" value="Unassembled WGS sequence"/>
</dbReference>
<evidence type="ECO:0000313" key="6">
    <source>
        <dbReference type="Proteomes" id="UP000529946"/>
    </source>
</evidence>
<dbReference type="InterPro" id="IPR029056">
    <property type="entry name" value="Ribokinase-like"/>
</dbReference>
<evidence type="ECO:0000313" key="5">
    <source>
        <dbReference type="EMBL" id="MBB4083616.1"/>
    </source>
</evidence>
<dbReference type="PROSITE" id="PS00584">
    <property type="entry name" value="PFKB_KINASES_2"/>
    <property type="match status" value="1"/>
</dbReference>
<keyword evidence="2 5" id="KW-0808">Transferase</keyword>
<dbReference type="InterPro" id="IPR002173">
    <property type="entry name" value="Carboh/pur_kinase_PfkB_CS"/>
</dbReference>
<accession>A0A7W6JEG6</accession>